<name>A0ABD3DM00_9LAMI</name>
<evidence type="ECO:0000313" key="2">
    <source>
        <dbReference type="Proteomes" id="UP001632038"/>
    </source>
</evidence>
<organism evidence="1 2">
    <name type="scientific">Castilleja foliolosa</name>
    <dbReference type="NCBI Taxonomy" id="1961234"/>
    <lineage>
        <taxon>Eukaryota</taxon>
        <taxon>Viridiplantae</taxon>
        <taxon>Streptophyta</taxon>
        <taxon>Embryophyta</taxon>
        <taxon>Tracheophyta</taxon>
        <taxon>Spermatophyta</taxon>
        <taxon>Magnoliopsida</taxon>
        <taxon>eudicotyledons</taxon>
        <taxon>Gunneridae</taxon>
        <taxon>Pentapetalae</taxon>
        <taxon>asterids</taxon>
        <taxon>lamiids</taxon>
        <taxon>Lamiales</taxon>
        <taxon>Orobanchaceae</taxon>
        <taxon>Pedicularideae</taxon>
        <taxon>Castillejinae</taxon>
        <taxon>Castilleja</taxon>
    </lineage>
</organism>
<evidence type="ECO:0000313" key="1">
    <source>
        <dbReference type="EMBL" id="KAL3642094.1"/>
    </source>
</evidence>
<proteinExistence type="predicted"/>
<accession>A0ABD3DM00</accession>
<dbReference type="PANTHER" id="PTHR35830:SF1">
    <property type="entry name" value="OS05G0299200 PROTEIN"/>
    <property type="match status" value="1"/>
</dbReference>
<dbReference type="Proteomes" id="UP001632038">
    <property type="component" value="Unassembled WGS sequence"/>
</dbReference>
<dbReference type="AlphaFoldDB" id="A0ABD3DM00"/>
<dbReference type="EMBL" id="JAVIJP010000016">
    <property type="protein sequence ID" value="KAL3642094.1"/>
    <property type="molecule type" value="Genomic_DNA"/>
</dbReference>
<dbReference type="PANTHER" id="PTHR35830">
    <property type="entry name" value="OS05G0299200 PROTEIN"/>
    <property type="match status" value="1"/>
</dbReference>
<comment type="caution">
    <text evidence="1">The sequence shown here is derived from an EMBL/GenBank/DDBJ whole genome shotgun (WGS) entry which is preliminary data.</text>
</comment>
<keyword evidence="2" id="KW-1185">Reference proteome</keyword>
<protein>
    <submittedName>
        <fullName evidence="1">Uncharacterized protein</fullName>
    </submittedName>
</protein>
<sequence>MSNFYSLSPPPLMYLNYSRRRRLRHTLVPSAVRRRHHRRPLLKYSPGNTLIPIPTHPIFKLSDDTLQITLNPHSNPLQQLGNRLNQCLDYGREAFNDLRTVVTIDGNTGGVVISCRRSTVEFLIALVFTSYIVVVAFRGLFKARNSSGEQLIYKRDRSMGGREVLVGKSETNWSTTSLKSTPLSSDNANYYHQKKKMERTKLGRRRKEELPKWWPQALNWDPQETGNKEEYQRMANQLIQAIMDRKMSGQDISTNDIVQDLRNLCKTYGVRAFIDPENARDSLYRASVNFVLDYSEKYVSISNDTTSIQINGEDVREFIAGLADNIGLESLHAARMVIAAVAARTRSRILQAWALEVQNKHAEALVELFKVCLIHRIFPPEENSPEMEMVARGLDKSLSVEQREHIMNSFITLCGNDIDQSVVEALGLGGGTGELGHHLA</sequence>
<reference evidence="2" key="1">
    <citation type="journal article" date="2024" name="IScience">
        <title>Strigolactones Initiate the Formation of Haustorium-like Structures in Castilleja.</title>
        <authorList>
            <person name="Buerger M."/>
            <person name="Peterson D."/>
            <person name="Chory J."/>
        </authorList>
    </citation>
    <scope>NUCLEOTIDE SEQUENCE [LARGE SCALE GENOMIC DNA]</scope>
</reference>
<gene>
    <name evidence="1" type="ORF">CASFOL_012909</name>
</gene>